<feature type="non-terminal residue" evidence="3">
    <location>
        <position position="1"/>
    </location>
</feature>
<comment type="similarity">
    <text evidence="1">Belongs to the nematode receptor-like protein sre family.</text>
</comment>
<feature type="transmembrane region" description="Helical" evidence="2">
    <location>
        <begin position="6"/>
        <end position="22"/>
    </location>
</feature>
<dbReference type="Pfam" id="PF03125">
    <property type="entry name" value="Sre"/>
    <property type="match status" value="1"/>
</dbReference>
<dbReference type="GO" id="GO:0016020">
    <property type="term" value="C:membrane"/>
    <property type="evidence" value="ECO:0007669"/>
    <property type="project" value="InterPro"/>
</dbReference>
<evidence type="ECO:0008006" key="5">
    <source>
        <dbReference type="Google" id="ProtNLM"/>
    </source>
</evidence>
<dbReference type="InterPro" id="IPR004151">
    <property type="entry name" value="7TM_GPCR_serpentine_rcpt_Sre"/>
</dbReference>
<dbReference type="GO" id="GO:0007606">
    <property type="term" value="P:sensory perception of chemical stimulus"/>
    <property type="evidence" value="ECO:0007669"/>
    <property type="project" value="InterPro"/>
</dbReference>
<comment type="caution">
    <text evidence="3">The sequence shown here is derived from an EMBL/GenBank/DDBJ whole genome shotgun (WGS) entry which is preliminary data.</text>
</comment>
<dbReference type="AlphaFoldDB" id="A0AAV5TL57"/>
<keyword evidence="2" id="KW-1133">Transmembrane helix</keyword>
<evidence type="ECO:0000313" key="3">
    <source>
        <dbReference type="EMBL" id="GMS95029.1"/>
    </source>
</evidence>
<organism evidence="3 4">
    <name type="scientific">Pristionchus entomophagus</name>
    <dbReference type="NCBI Taxonomy" id="358040"/>
    <lineage>
        <taxon>Eukaryota</taxon>
        <taxon>Metazoa</taxon>
        <taxon>Ecdysozoa</taxon>
        <taxon>Nematoda</taxon>
        <taxon>Chromadorea</taxon>
        <taxon>Rhabditida</taxon>
        <taxon>Rhabditina</taxon>
        <taxon>Diplogasteromorpha</taxon>
        <taxon>Diplogasteroidea</taxon>
        <taxon>Neodiplogasteridae</taxon>
        <taxon>Pristionchus</taxon>
    </lineage>
</organism>
<feature type="transmembrane region" description="Helical" evidence="2">
    <location>
        <begin position="50"/>
        <end position="74"/>
    </location>
</feature>
<feature type="transmembrane region" description="Helical" evidence="2">
    <location>
        <begin position="86"/>
        <end position="109"/>
    </location>
</feature>
<dbReference type="PANTHER" id="PTHR47521">
    <property type="entry name" value="SERPENTINE RECEPTOR, CLASS E (EPSILON)-RELATED"/>
    <property type="match status" value="1"/>
</dbReference>
<protein>
    <recommendedName>
        <fullName evidence="5">G protein-coupled receptor</fullName>
    </recommendedName>
</protein>
<dbReference type="Proteomes" id="UP001432027">
    <property type="component" value="Unassembled WGS sequence"/>
</dbReference>
<keyword evidence="2" id="KW-0812">Transmembrane</keyword>
<reference evidence="3" key="1">
    <citation type="submission" date="2023-10" db="EMBL/GenBank/DDBJ databases">
        <title>Genome assembly of Pristionchus species.</title>
        <authorList>
            <person name="Yoshida K."/>
            <person name="Sommer R.J."/>
        </authorList>
    </citation>
    <scope>NUCLEOTIDE SEQUENCE</scope>
    <source>
        <strain evidence="3">RS0144</strain>
    </source>
</reference>
<keyword evidence="4" id="KW-1185">Reference proteome</keyword>
<dbReference type="EMBL" id="BTSX01000004">
    <property type="protein sequence ID" value="GMS95029.1"/>
    <property type="molecule type" value="Genomic_DNA"/>
</dbReference>
<dbReference type="PANTHER" id="PTHR47521:SF7">
    <property type="entry name" value="SERPENTINE RECEPTOR CLASS EPSILON-6"/>
    <property type="match status" value="1"/>
</dbReference>
<name>A0AAV5TL57_9BILA</name>
<dbReference type="InterPro" id="IPR052860">
    <property type="entry name" value="NRL-GPCR1"/>
</dbReference>
<proteinExistence type="inferred from homology"/>
<evidence type="ECO:0000313" key="4">
    <source>
        <dbReference type="Proteomes" id="UP001432027"/>
    </source>
</evidence>
<gene>
    <name evidence="3" type="ORF">PENTCL1PPCAC_17204</name>
</gene>
<evidence type="ECO:0000256" key="1">
    <source>
        <dbReference type="ARBA" id="ARBA00006803"/>
    </source>
</evidence>
<evidence type="ECO:0000256" key="2">
    <source>
        <dbReference type="SAM" id="Phobius"/>
    </source>
</evidence>
<keyword evidence="2" id="KW-0472">Membrane</keyword>
<sequence length="167" mass="19438">VAHARWYLFSFCVLSVGAGLLQRRSGNSFGTYSLSRIYQLRENITVMKMILKMAVPVFTFTTPAMGFYLLFIILKMTSEYQFTRNFSIAMFDWWIAVLSLTVSLTFPIFDIRFRRVAVKIPIFRLLFSNKNTNSAKVFATKHVTNNMNAVTDVYFNILAKEWNEPRN</sequence>
<accession>A0AAV5TL57</accession>